<keyword evidence="5" id="KW-1185">Reference proteome</keyword>
<reference evidence="4 5" key="2">
    <citation type="submission" date="2015-01" db="EMBL/GenBank/DDBJ databases">
        <title>Complete genome sequence of Pyrinomonas methylaliphatogenes type strain K22T.</title>
        <authorList>
            <person name="Lee K.C.Y."/>
            <person name="Power J.F."/>
            <person name="Dunfield P.F."/>
            <person name="Morgan X.C."/>
            <person name="Huttenhower C."/>
            <person name="Stott M.B."/>
        </authorList>
    </citation>
    <scope>NUCLEOTIDE SEQUENCE [LARGE SCALE GENOMIC DNA]</scope>
    <source>
        <strain evidence="4 5">K22</strain>
    </source>
</reference>
<sequence>MIGEVAVRAGVSVDTIRYYERRRLLPPAPRTAGGYRVFSPDTVARVRFIKQAQSVGFSLKEIAALLNVNPPNGISECQRMRELLLAKLEEVEARLSELRQFRRTLRHYLAECDRELRRHGAAAECPVVDEIARPKRLRREERRR</sequence>
<evidence type="ECO:0000313" key="5">
    <source>
        <dbReference type="Proteomes" id="UP000031518"/>
    </source>
</evidence>
<dbReference type="CDD" id="cd04770">
    <property type="entry name" value="HTH_HMRTR"/>
    <property type="match status" value="1"/>
</dbReference>
<dbReference type="InterPro" id="IPR047057">
    <property type="entry name" value="MerR_fam"/>
</dbReference>
<feature type="domain" description="HTH merR-type" evidence="3">
    <location>
        <begin position="1"/>
        <end position="68"/>
    </location>
</feature>
<dbReference type="EMBL" id="CBXV010000008">
    <property type="protein sequence ID" value="CDM66544.1"/>
    <property type="molecule type" value="Genomic_DNA"/>
</dbReference>
<dbReference type="PANTHER" id="PTHR30204">
    <property type="entry name" value="REDOX-CYCLING DRUG-SENSING TRANSCRIPTIONAL ACTIVATOR SOXR"/>
    <property type="match status" value="1"/>
</dbReference>
<keyword evidence="1" id="KW-0238">DNA-binding</keyword>
<keyword evidence="2" id="KW-0175">Coiled coil</keyword>
<dbReference type="PROSITE" id="PS50937">
    <property type="entry name" value="HTH_MERR_2"/>
    <property type="match status" value="1"/>
</dbReference>
<proteinExistence type="predicted"/>
<dbReference type="SMART" id="SM00422">
    <property type="entry name" value="HTH_MERR"/>
    <property type="match status" value="1"/>
</dbReference>
<organism evidence="4 5">
    <name type="scientific">Pyrinomonas methylaliphatogenes</name>
    <dbReference type="NCBI Taxonomy" id="454194"/>
    <lineage>
        <taxon>Bacteria</taxon>
        <taxon>Pseudomonadati</taxon>
        <taxon>Acidobacteriota</taxon>
        <taxon>Blastocatellia</taxon>
        <taxon>Blastocatellales</taxon>
        <taxon>Pyrinomonadaceae</taxon>
        <taxon>Pyrinomonas</taxon>
    </lineage>
</organism>
<dbReference type="InterPro" id="IPR000551">
    <property type="entry name" value="MerR-type_HTH_dom"/>
</dbReference>
<dbReference type="AlphaFoldDB" id="A0A0B6X1Y2"/>
<evidence type="ECO:0000256" key="2">
    <source>
        <dbReference type="SAM" id="Coils"/>
    </source>
</evidence>
<dbReference type="InterPro" id="IPR009061">
    <property type="entry name" value="DNA-bd_dom_put_sf"/>
</dbReference>
<feature type="coiled-coil region" evidence="2">
    <location>
        <begin position="74"/>
        <end position="101"/>
    </location>
</feature>
<dbReference type="Pfam" id="PF13411">
    <property type="entry name" value="MerR_1"/>
    <property type="match status" value="1"/>
</dbReference>
<dbReference type="SUPFAM" id="SSF46955">
    <property type="entry name" value="Putative DNA-binding domain"/>
    <property type="match status" value="1"/>
</dbReference>
<dbReference type="GO" id="GO:0003700">
    <property type="term" value="F:DNA-binding transcription factor activity"/>
    <property type="evidence" value="ECO:0007669"/>
    <property type="project" value="InterPro"/>
</dbReference>
<dbReference type="Gene3D" id="1.10.1660.10">
    <property type="match status" value="1"/>
</dbReference>
<dbReference type="PANTHER" id="PTHR30204:SF92">
    <property type="entry name" value="HTH-TYPE TRANSCRIPTIONAL REGULATOR ZNTR"/>
    <property type="match status" value="1"/>
</dbReference>
<gene>
    <name evidence="4" type="ORF">PYK22_02575</name>
</gene>
<evidence type="ECO:0000313" key="4">
    <source>
        <dbReference type="EMBL" id="CDM66544.1"/>
    </source>
</evidence>
<dbReference type="GO" id="GO:0003677">
    <property type="term" value="F:DNA binding"/>
    <property type="evidence" value="ECO:0007669"/>
    <property type="project" value="UniProtKB-KW"/>
</dbReference>
<dbReference type="PRINTS" id="PR00040">
    <property type="entry name" value="HTHMERR"/>
</dbReference>
<dbReference type="Proteomes" id="UP000031518">
    <property type="component" value="Unassembled WGS sequence"/>
</dbReference>
<reference evidence="4 5" key="1">
    <citation type="submission" date="2013-12" db="EMBL/GenBank/DDBJ databases">
        <authorList>
            <person name="Stott M."/>
        </authorList>
    </citation>
    <scope>NUCLEOTIDE SEQUENCE [LARGE SCALE GENOMIC DNA]</scope>
    <source>
        <strain evidence="4 5">K22</strain>
    </source>
</reference>
<dbReference type="STRING" id="454194.PYK22_02575"/>
<evidence type="ECO:0000259" key="3">
    <source>
        <dbReference type="PROSITE" id="PS50937"/>
    </source>
</evidence>
<name>A0A0B6X1Y2_9BACT</name>
<accession>A0A0B6X1Y2</accession>
<evidence type="ECO:0000256" key="1">
    <source>
        <dbReference type="ARBA" id="ARBA00023125"/>
    </source>
</evidence>
<protein>
    <submittedName>
        <fullName evidence="4">Predicted transcriptional regulator</fullName>
    </submittedName>
</protein>